<dbReference type="EMBL" id="JWZT01000939">
    <property type="protein sequence ID" value="KII73162.1"/>
    <property type="molecule type" value="Genomic_DNA"/>
</dbReference>
<protein>
    <submittedName>
        <fullName evidence="1">Uncharacterized protein</fullName>
    </submittedName>
</protein>
<sequence length="153" mass="17428">MRSVTSRCDQVSSIWATLDTETSPQLDKSRVWVVETSFPSGATVKPTSLKRQSAEYLIIRHLVIRYLAKSAVVTSFNTHVEEMGTFSISEEKRQVILVASVHIIGTEVFQILPERLLKFSIVQHTIKYLREPVRKYECARTPRDVACSTMLDI</sequence>
<keyword evidence="2" id="KW-1185">Reference proteome</keyword>
<evidence type="ECO:0000313" key="1">
    <source>
        <dbReference type="EMBL" id="KII73162.1"/>
    </source>
</evidence>
<name>A0A0C2NGQ6_THEKT</name>
<reference evidence="1 2" key="1">
    <citation type="journal article" date="2014" name="Genome Biol. Evol.">
        <title>The genome of the myxosporean Thelohanellus kitauei shows adaptations to nutrient acquisition within its fish host.</title>
        <authorList>
            <person name="Yang Y."/>
            <person name="Xiong J."/>
            <person name="Zhou Z."/>
            <person name="Huo F."/>
            <person name="Miao W."/>
            <person name="Ran C."/>
            <person name="Liu Y."/>
            <person name="Zhang J."/>
            <person name="Feng J."/>
            <person name="Wang M."/>
            <person name="Wang M."/>
            <person name="Wang L."/>
            <person name="Yao B."/>
        </authorList>
    </citation>
    <scope>NUCLEOTIDE SEQUENCE [LARGE SCALE GENOMIC DNA]</scope>
    <source>
        <strain evidence="1">Wuqing</strain>
    </source>
</reference>
<accession>A0A0C2NGQ6</accession>
<evidence type="ECO:0000313" key="2">
    <source>
        <dbReference type="Proteomes" id="UP000031668"/>
    </source>
</evidence>
<organism evidence="1 2">
    <name type="scientific">Thelohanellus kitauei</name>
    <name type="common">Myxosporean</name>
    <dbReference type="NCBI Taxonomy" id="669202"/>
    <lineage>
        <taxon>Eukaryota</taxon>
        <taxon>Metazoa</taxon>
        <taxon>Cnidaria</taxon>
        <taxon>Myxozoa</taxon>
        <taxon>Myxosporea</taxon>
        <taxon>Bivalvulida</taxon>
        <taxon>Platysporina</taxon>
        <taxon>Myxobolidae</taxon>
        <taxon>Thelohanellus</taxon>
    </lineage>
</organism>
<comment type="caution">
    <text evidence="1">The sequence shown here is derived from an EMBL/GenBank/DDBJ whole genome shotgun (WGS) entry which is preliminary data.</text>
</comment>
<dbReference type="Proteomes" id="UP000031668">
    <property type="component" value="Unassembled WGS sequence"/>
</dbReference>
<proteinExistence type="predicted"/>
<dbReference type="AlphaFoldDB" id="A0A0C2NGQ6"/>
<gene>
    <name evidence="1" type="ORF">RF11_12493</name>
</gene>